<keyword evidence="5" id="KW-1185">Reference proteome</keyword>
<dbReference type="Pfam" id="PF23562">
    <property type="entry name" value="AMP-binding_C_3"/>
    <property type="match status" value="1"/>
</dbReference>
<dbReference type="InterPro" id="IPR013120">
    <property type="entry name" value="FAR_NAD-bd"/>
</dbReference>
<evidence type="ECO:0000313" key="5">
    <source>
        <dbReference type="Proteomes" id="UP000309038"/>
    </source>
</evidence>
<keyword evidence="2" id="KW-0597">Phosphoprotein</keyword>
<evidence type="ECO:0000256" key="2">
    <source>
        <dbReference type="ARBA" id="ARBA00022553"/>
    </source>
</evidence>
<dbReference type="Proteomes" id="UP000309038">
    <property type="component" value="Unassembled WGS sequence"/>
</dbReference>
<name>A0A4S4KCF9_9APHY</name>
<dbReference type="EMBL" id="SGPJ01000292">
    <property type="protein sequence ID" value="THG95741.1"/>
    <property type="molecule type" value="Genomic_DNA"/>
</dbReference>
<evidence type="ECO:0000259" key="3">
    <source>
        <dbReference type="Pfam" id="PF07993"/>
    </source>
</evidence>
<accession>A0A4S4KCF9</accession>
<dbReference type="PANTHER" id="PTHR43439">
    <property type="entry name" value="PHENYLACETATE-COENZYME A LIGASE"/>
    <property type="match status" value="1"/>
</dbReference>
<protein>
    <recommendedName>
        <fullName evidence="3">Thioester reductase (TE) domain-containing protein</fullName>
    </recommendedName>
</protein>
<dbReference type="Gene3D" id="3.40.50.720">
    <property type="entry name" value="NAD(P)-binding Rossmann-like Domain"/>
    <property type="match status" value="1"/>
</dbReference>
<evidence type="ECO:0000313" key="4">
    <source>
        <dbReference type="EMBL" id="THG95741.1"/>
    </source>
</evidence>
<dbReference type="SUPFAM" id="SSF56801">
    <property type="entry name" value="Acetyl-CoA synthetase-like"/>
    <property type="match status" value="1"/>
</dbReference>
<feature type="domain" description="Thioester reductase (TE)" evidence="3">
    <location>
        <begin position="428"/>
        <end position="498"/>
    </location>
</feature>
<organism evidence="4 5">
    <name type="scientific">Hermanssonia centrifuga</name>
    <dbReference type="NCBI Taxonomy" id="98765"/>
    <lineage>
        <taxon>Eukaryota</taxon>
        <taxon>Fungi</taxon>
        <taxon>Dikarya</taxon>
        <taxon>Basidiomycota</taxon>
        <taxon>Agaricomycotina</taxon>
        <taxon>Agaricomycetes</taxon>
        <taxon>Polyporales</taxon>
        <taxon>Meruliaceae</taxon>
        <taxon>Hermanssonia</taxon>
    </lineage>
</organism>
<dbReference type="PANTHER" id="PTHR43439:SF2">
    <property type="entry name" value="ENZYME, PUTATIVE (JCVI)-RELATED"/>
    <property type="match status" value="1"/>
</dbReference>
<proteinExistence type="predicted"/>
<feature type="domain" description="Thioester reductase (TE)" evidence="3">
    <location>
        <begin position="511"/>
        <end position="637"/>
    </location>
</feature>
<dbReference type="SUPFAM" id="SSF51735">
    <property type="entry name" value="NAD(P)-binding Rossmann-fold domains"/>
    <property type="match status" value="1"/>
</dbReference>
<gene>
    <name evidence="4" type="ORF">EW026_g5965</name>
</gene>
<dbReference type="InterPro" id="IPR036291">
    <property type="entry name" value="NAD(P)-bd_dom_sf"/>
</dbReference>
<dbReference type="Pfam" id="PF07993">
    <property type="entry name" value="NAD_binding_4"/>
    <property type="match status" value="2"/>
</dbReference>
<keyword evidence="1" id="KW-0596">Phosphopantetheine</keyword>
<dbReference type="InterPro" id="IPR051414">
    <property type="entry name" value="Adenylate-forming_Reductase"/>
</dbReference>
<dbReference type="InterPro" id="IPR042099">
    <property type="entry name" value="ANL_N_sf"/>
</dbReference>
<evidence type="ECO:0000256" key="1">
    <source>
        <dbReference type="ARBA" id="ARBA00022450"/>
    </source>
</evidence>
<dbReference type="AlphaFoldDB" id="A0A4S4KCF9"/>
<comment type="caution">
    <text evidence="4">The sequence shown here is derived from an EMBL/GenBank/DDBJ whole genome shotgun (WGS) entry which is preliminary data.</text>
</comment>
<sequence>MGIMQTGWTASSGLVLTCFKPRSPAISPTPELVMKGAMDTKSDIIFCVPSFVEIWAQNPETVRFLTQIQGILYGGGPLSQIVGDGLTDKGVSIFNLYGCTEVGIVSPILPKIAGREWAYFKIPPSIKTHFIPDGNGNFELLVLPSKHLVPCVLNNSADGADAYASNDLLSPHPTKPGYWKVFGRADDQIMHNTGEKTNPGPLENILNQDPHIQAAVMFGRGRFNAGVLIDPRPASAFDPADQEKLVDFRNKIWPTVEKMNEFAPQHSRLFKEMIIVASPKKPFSYTAKNTARRLALINEYDAEIDALYAAVDESTQADLSPPSTWDLPSATTFCCDSLQATWIRNSLLHALRDTTKLNTRTVTSSFVYQYSSINALASFLSRLASAGHEVISDNERVEAMLNMVEKYSTEFPTHTSSVSAPAQDVILLTGTTGGIGATLLGLLAASPEVSRVYALNRRNQQPLNKRQHAVFKDRGIDVTLLDSHKVVLIETDLGGDKLAWPVNFNLSLKSFEPAVKTVRDLIDLSLASPLPKPPQFVFISSVGVLRHLEPGVPVKEGPVDASVATGLGYSESKWVAEKLLSTASNITPLQSVSIRVGQVTGGASGAWNSTEWFPSLVRTSVSLGCLPTLHKEVSWISAVATAETILEMRNSSVANLHLAHPRPVSWSTIMEPIAQHLALDLVPYDEWFAQLEKKSSGLGADAEVEMLRQFPAAKILDFFSHEKSNSISVEAMGIPRLDVSEAQRISTTLQKLPPLTGDDALRWVAYWKQAGLL</sequence>
<reference evidence="4 5" key="1">
    <citation type="submission" date="2019-02" db="EMBL/GenBank/DDBJ databases">
        <title>Genome sequencing of the rare red list fungi Phlebia centrifuga.</title>
        <authorList>
            <person name="Buettner E."/>
            <person name="Kellner H."/>
        </authorList>
    </citation>
    <scope>NUCLEOTIDE SEQUENCE [LARGE SCALE GENOMIC DNA]</scope>
    <source>
        <strain evidence="4 5">DSM 108282</strain>
    </source>
</reference>
<dbReference type="Gene3D" id="3.40.50.12780">
    <property type="entry name" value="N-terminal domain of ligase-like"/>
    <property type="match status" value="1"/>
</dbReference>